<dbReference type="RefSeq" id="WP_137670666.1">
    <property type="nucleotide sequence ID" value="NZ_BJCS01000008.1"/>
</dbReference>
<dbReference type="AlphaFoldDB" id="A0A0U2VIB4"/>
<reference evidence="2 3" key="2">
    <citation type="journal article" date="2016" name="Genome Announc.">
        <title>Complete Genome Sequences of Two Interactive Moderate Thermophiles, Paenibacillus napthalenovorans 32O-Y and Paenibacillus sp. 32O-W.</title>
        <authorList>
            <person name="Butler R.R.III."/>
            <person name="Wang J."/>
            <person name="Stark B.C."/>
            <person name="Pombert J.F."/>
        </authorList>
    </citation>
    <scope>NUCLEOTIDE SEQUENCE [LARGE SCALE GENOMIC DNA]</scope>
    <source>
        <strain evidence="2 3">32O-Y</strain>
    </source>
</reference>
<protein>
    <submittedName>
        <fullName evidence="2">Xylose isomerase-like TIM barrel domain-containing protein</fullName>
    </submittedName>
</protein>
<dbReference type="PATRIC" id="fig|162209.4.peg.142"/>
<dbReference type="SUPFAM" id="SSF51658">
    <property type="entry name" value="Xylose isomerase-like"/>
    <property type="match status" value="1"/>
</dbReference>
<keyword evidence="2" id="KW-0413">Isomerase</keyword>
<dbReference type="EMBL" id="CP013652">
    <property type="protein sequence ID" value="ALS20534.1"/>
    <property type="molecule type" value="Genomic_DNA"/>
</dbReference>
<proteinExistence type="predicted"/>
<evidence type="ECO:0000313" key="2">
    <source>
        <dbReference type="EMBL" id="ALS20534.1"/>
    </source>
</evidence>
<accession>A0A0U2VIB4</accession>
<keyword evidence="3" id="KW-1185">Reference proteome</keyword>
<dbReference type="STRING" id="162209.IJ22_01420"/>
<reference evidence="3" key="1">
    <citation type="submission" date="2015-12" db="EMBL/GenBank/DDBJ databases">
        <title>Complete genome sequences of two moderately thermophilic Paenibacillus species.</title>
        <authorList>
            <person name="Butler R.III."/>
            <person name="Wang J."/>
            <person name="Stark B.C."/>
            <person name="Pombert J.-F."/>
        </authorList>
    </citation>
    <scope>NUCLEOTIDE SEQUENCE [LARGE SCALE GENOMIC DNA]</scope>
    <source>
        <strain evidence="3">32O-Y</strain>
    </source>
</reference>
<dbReference type="InterPro" id="IPR036237">
    <property type="entry name" value="Xyl_isomerase-like_sf"/>
</dbReference>
<name>A0A0U2VIB4_9BACL</name>
<dbReference type="OrthoDB" id="2237247at2"/>
<dbReference type="Pfam" id="PF01261">
    <property type="entry name" value="AP_endonuc_2"/>
    <property type="match status" value="1"/>
</dbReference>
<evidence type="ECO:0000313" key="3">
    <source>
        <dbReference type="Proteomes" id="UP000061660"/>
    </source>
</evidence>
<dbReference type="Gene3D" id="3.20.20.150">
    <property type="entry name" value="Divalent-metal-dependent TIM barrel enzymes"/>
    <property type="match status" value="1"/>
</dbReference>
<organism evidence="2 3">
    <name type="scientific">Paenibacillus naphthalenovorans</name>
    <dbReference type="NCBI Taxonomy" id="162209"/>
    <lineage>
        <taxon>Bacteria</taxon>
        <taxon>Bacillati</taxon>
        <taxon>Bacillota</taxon>
        <taxon>Bacilli</taxon>
        <taxon>Bacillales</taxon>
        <taxon>Paenibacillaceae</taxon>
        <taxon>Paenibacillus</taxon>
    </lineage>
</organism>
<gene>
    <name evidence="2" type="ORF">IJ22_01420</name>
</gene>
<sequence>MTSVIVTTSAFGADKVKSLGQHYFIPVVAQAGGSGIEIRREFFANPPYPLQELREMLRQYPLITVYSAPVPLWNSDGQLNVLDLPVILEEGVTLGAQYIKVSLGHYNPQQSDILQLKHLLEEFDLGHRGIQFTVENDQTPWGGTIENLHRFFTSCRSHHVPVGMTFDIGNWHWTRSDRFEAAEKLKDSVVYVHCKHVESLRGELHTVPLPSDPGEDWRALLFMFDKDIPRAIEFPIEGDNLTETAAGYIKLIAQV</sequence>
<evidence type="ECO:0000259" key="1">
    <source>
        <dbReference type="Pfam" id="PF01261"/>
    </source>
</evidence>
<dbReference type="InterPro" id="IPR013022">
    <property type="entry name" value="Xyl_isomerase-like_TIM-brl"/>
</dbReference>
<dbReference type="KEGG" id="pnp:IJ22_01420"/>
<dbReference type="Proteomes" id="UP000061660">
    <property type="component" value="Chromosome"/>
</dbReference>
<dbReference type="GO" id="GO:0016853">
    <property type="term" value="F:isomerase activity"/>
    <property type="evidence" value="ECO:0007669"/>
    <property type="project" value="UniProtKB-KW"/>
</dbReference>
<feature type="domain" description="Xylose isomerase-like TIM barrel" evidence="1">
    <location>
        <begin position="27"/>
        <end position="225"/>
    </location>
</feature>